<feature type="region of interest" description="Disordered" evidence="13">
    <location>
        <begin position="1175"/>
        <end position="1206"/>
    </location>
</feature>
<dbReference type="GO" id="GO:0000902">
    <property type="term" value="P:cell morphogenesis"/>
    <property type="evidence" value="ECO:0007669"/>
    <property type="project" value="TreeGrafter"/>
</dbReference>
<evidence type="ECO:0000256" key="11">
    <source>
        <dbReference type="PROSITE-ProRule" id="PRU00043"/>
    </source>
</evidence>
<evidence type="ECO:0000256" key="7">
    <source>
        <dbReference type="ARBA" id="ARBA00023136"/>
    </source>
</evidence>
<feature type="compositionally biased region" description="Basic residues" evidence="13">
    <location>
        <begin position="66"/>
        <end position="78"/>
    </location>
</feature>
<feature type="compositionally biased region" description="Basic and acidic residues" evidence="13">
    <location>
        <begin position="1251"/>
        <end position="1267"/>
    </location>
</feature>
<keyword evidence="4 11" id="KW-0106">Calcium</keyword>
<dbReference type="PANTHER" id="PTHR24027">
    <property type="entry name" value="CADHERIN-23"/>
    <property type="match status" value="1"/>
</dbReference>
<feature type="compositionally biased region" description="Basic and acidic residues" evidence="13">
    <location>
        <begin position="1219"/>
        <end position="1235"/>
    </location>
</feature>
<feature type="region of interest" description="Disordered" evidence="13">
    <location>
        <begin position="707"/>
        <end position="735"/>
    </location>
</feature>
<dbReference type="Proteomes" id="UP001152803">
    <property type="component" value="Unassembled WGS sequence"/>
</dbReference>
<dbReference type="GO" id="GO:0002009">
    <property type="term" value="P:morphogenesis of an epithelium"/>
    <property type="evidence" value="ECO:0007669"/>
    <property type="project" value="UniProtKB-ARBA"/>
</dbReference>
<dbReference type="InterPro" id="IPR002126">
    <property type="entry name" value="Cadherin-like_dom"/>
</dbReference>
<dbReference type="GO" id="GO:0034332">
    <property type="term" value="P:adherens junction organization"/>
    <property type="evidence" value="ECO:0007669"/>
    <property type="project" value="TreeGrafter"/>
</dbReference>
<feature type="compositionally biased region" description="Basic and acidic residues" evidence="13">
    <location>
        <begin position="1188"/>
        <end position="1199"/>
    </location>
</feature>
<feature type="compositionally biased region" description="Low complexity" evidence="13">
    <location>
        <begin position="875"/>
        <end position="884"/>
    </location>
</feature>
<dbReference type="SMART" id="SM00112">
    <property type="entry name" value="CA"/>
    <property type="match status" value="5"/>
</dbReference>
<dbReference type="GO" id="GO:0005509">
    <property type="term" value="F:calcium ion binding"/>
    <property type="evidence" value="ECO:0007669"/>
    <property type="project" value="UniProtKB-UniRule"/>
</dbReference>
<dbReference type="GO" id="GO:0016339">
    <property type="term" value="P:calcium-dependent cell-cell adhesion via plasma membrane cell adhesion molecules"/>
    <property type="evidence" value="ECO:0007669"/>
    <property type="project" value="TreeGrafter"/>
</dbReference>
<keyword evidence="3" id="KW-0677">Repeat</keyword>
<dbReference type="OrthoDB" id="6079678at2759"/>
<evidence type="ECO:0000313" key="16">
    <source>
        <dbReference type="Proteomes" id="UP001152803"/>
    </source>
</evidence>
<dbReference type="Gene3D" id="2.60.40.60">
    <property type="entry name" value="Cadherins"/>
    <property type="match status" value="5"/>
</dbReference>
<dbReference type="CDD" id="cd11304">
    <property type="entry name" value="Cadherin_repeat"/>
    <property type="match status" value="5"/>
</dbReference>
<feature type="region of interest" description="Disordered" evidence="13">
    <location>
        <begin position="869"/>
        <end position="891"/>
    </location>
</feature>
<sequence length="1287" mass="137194">MESLCCAQRRVSIETGTCDKQPQPSNIHTLPPAKERRRFSSCAQRTGTPSSDFPIPLRARYIRGGPGRHKRPFKRKARTPNSSRRENASNRRSKANAASVCRNGRAVRRGYQTPRLHRPPPHRLNLSANSPQTVRAPLMIKRPQDARRGLREMARYGASGRANGPVRSDLPGRSHPSSRGDLHTDMDRGDGRTKYVLRGEGAGSVFVIDEKTGNIHVTKPLDREEKDEYRLIATATDRQTDRALEPSSQFIIRVQDINDNPPVFQDGPYSATVPEMANIGTSIIQVTATDADDPTYGNSARLVYTLIQGQQFFSVDPQTGIVRTAVPDMDRETQDEHLVVLQAKDMGGHLGGLSGTTTVTVHLSDVNDNPPRFRQSAWSFSLSELAVPGVEVGRILATDADLGENAELEYSLIEGESGDTFNISTAEREAVIILNKAVDYESRSSYVFSVEVLNPSVDPRFLRRGPFKDRASVRVAVLDADEPPRFSRARYRLDVLENCPPSCPVGRVSAVDPDSGLSSNIRFSIDPQSDPEALFRIAADSGLISTATELDREREQWHNITVIATQSPGQVTRVEVAIETLDVNDNAPQLDRQYSTALCDSAPAGQVVQVVRAIDKDKGGNDTAVLFSIPPESGAGHNFTIRESGGPTASLVLRSSLSALSRSPSSSLTLRVPLVLRDALSDLSSTATVTVSVCPCLGGGARAGPGAGPGAGAGPGPGPGPGDGQTDSVCLPLPSSSPSPGLSTAALLAILACVATLLAVSALSLSLRRQKRDSLSPLEEDDVRENIITYDDEGGGEADTAAFDMAALQSAPHSARRGYRTLDSRNIRISQQTQDAAGAYAWVQGGAGMDTPMYGRLCYSSHTLPALRHAHSHSPAHGPPQGHGLAQLTCNFPPGSLDQSLVIQNQGAVYLGPAEPLPQDAPAGLDSGNERGGASTGEAESRNQQDQDLDWNRSLPLSPAAPPPPQQGQMEAPPLKDTTLVQTRQGGAMGRAVGGARGPSTSSSTLPLAGRRGSRAASSPKRGGGGAMGVASPSGRQGEPHRDYPGTLGRAGLGPALGGSFGGAEGGMSVAGAPTCRLYPEGAGLMVDWRDRAGIGGFSLGRRDMTPQLLPHPGQNRCMLGYRGGWGLGPAAGRGGANSLALRVGEFLRLRLAQVTFDPAQPPYDSVQIYGLEGEGSRAGSLSSLESEGDREPDREERWGAGLEEWGPPFHRLAELFREREREREGEREGGREGEGSGSTPWAREGGGGGETEKGKEEEKEEVKKEVEEEEEEKAAEAGNEKNSESE</sequence>
<dbReference type="GO" id="GO:0008013">
    <property type="term" value="F:beta-catenin binding"/>
    <property type="evidence" value="ECO:0007669"/>
    <property type="project" value="TreeGrafter"/>
</dbReference>
<dbReference type="GO" id="GO:0007043">
    <property type="term" value="P:cell-cell junction assembly"/>
    <property type="evidence" value="ECO:0007669"/>
    <property type="project" value="TreeGrafter"/>
</dbReference>
<feature type="region of interest" description="Disordered" evidence="13">
    <location>
        <begin position="1219"/>
        <end position="1287"/>
    </location>
</feature>
<dbReference type="GO" id="GO:0005912">
    <property type="term" value="C:adherens junction"/>
    <property type="evidence" value="ECO:0007669"/>
    <property type="project" value="TreeGrafter"/>
</dbReference>
<feature type="domain" description="Cadherin" evidence="14">
    <location>
        <begin position="265"/>
        <end position="373"/>
    </location>
</feature>
<reference evidence="15" key="1">
    <citation type="journal article" date="2023" name="Science">
        <title>Genome structures resolve the early diversification of teleost fishes.</title>
        <authorList>
            <person name="Parey E."/>
            <person name="Louis A."/>
            <person name="Montfort J."/>
            <person name="Bouchez O."/>
            <person name="Roques C."/>
            <person name="Iampietro C."/>
            <person name="Lluch J."/>
            <person name="Castinel A."/>
            <person name="Donnadieu C."/>
            <person name="Desvignes T."/>
            <person name="Floi Bucao C."/>
            <person name="Jouanno E."/>
            <person name="Wen M."/>
            <person name="Mejri S."/>
            <person name="Dirks R."/>
            <person name="Jansen H."/>
            <person name="Henkel C."/>
            <person name="Chen W.J."/>
            <person name="Zahm M."/>
            <person name="Cabau C."/>
            <person name="Klopp C."/>
            <person name="Thompson A.W."/>
            <person name="Robinson-Rechavi M."/>
            <person name="Braasch I."/>
            <person name="Lecointre G."/>
            <person name="Bobe J."/>
            <person name="Postlethwait J.H."/>
            <person name="Berthelot C."/>
            <person name="Roest Crollius H."/>
            <person name="Guiguen Y."/>
        </authorList>
    </citation>
    <scope>NUCLEOTIDE SEQUENCE</scope>
    <source>
        <strain evidence="15">Concon-B</strain>
    </source>
</reference>
<feature type="domain" description="Cadherin" evidence="14">
    <location>
        <begin position="590"/>
        <end position="707"/>
    </location>
</feature>
<accession>A0A9Q1HX97</accession>
<evidence type="ECO:0000256" key="9">
    <source>
        <dbReference type="ARBA" id="ARBA00069626"/>
    </source>
</evidence>
<evidence type="ECO:0000256" key="4">
    <source>
        <dbReference type="ARBA" id="ARBA00022837"/>
    </source>
</evidence>
<dbReference type="Gene3D" id="4.10.900.10">
    <property type="entry name" value="TCF3-CBD (Catenin binding domain)"/>
    <property type="match status" value="1"/>
</dbReference>
<keyword evidence="6" id="KW-1133">Transmembrane helix</keyword>
<feature type="domain" description="Cadherin" evidence="14">
    <location>
        <begin position="184"/>
        <end position="264"/>
    </location>
</feature>
<evidence type="ECO:0000313" key="15">
    <source>
        <dbReference type="EMBL" id="KAJ8268600.1"/>
    </source>
</evidence>
<dbReference type="EMBL" id="JAFJMO010000009">
    <property type="protein sequence ID" value="KAJ8268600.1"/>
    <property type="molecule type" value="Genomic_DNA"/>
</dbReference>
<feature type="domain" description="Cadherin" evidence="14">
    <location>
        <begin position="487"/>
        <end position="590"/>
    </location>
</feature>
<dbReference type="InterPro" id="IPR027397">
    <property type="entry name" value="Catenin-bd_sf"/>
</dbReference>
<dbReference type="Pfam" id="PF01049">
    <property type="entry name" value="CADH_Y-type_LIR"/>
    <property type="match status" value="1"/>
</dbReference>
<evidence type="ECO:0000256" key="12">
    <source>
        <dbReference type="RuleBase" id="RU003318"/>
    </source>
</evidence>
<dbReference type="PROSITE" id="PS00232">
    <property type="entry name" value="CADHERIN_1"/>
    <property type="match status" value="1"/>
</dbReference>
<dbReference type="GO" id="GO:0016342">
    <property type="term" value="C:catenin complex"/>
    <property type="evidence" value="ECO:0007669"/>
    <property type="project" value="TreeGrafter"/>
</dbReference>
<dbReference type="PROSITE" id="PS50268">
    <property type="entry name" value="CADHERIN_2"/>
    <property type="match status" value="5"/>
</dbReference>
<name>A0A9Q1HX97_CONCO</name>
<dbReference type="SUPFAM" id="SSF49313">
    <property type="entry name" value="Cadherin-like"/>
    <property type="match status" value="5"/>
</dbReference>
<dbReference type="FunFam" id="2.60.40.60:FF:000009">
    <property type="entry name" value="Cadherin 24"/>
    <property type="match status" value="1"/>
</dbReference>
<evidence type="ECO:0000256" key="2">
    <source>
        <dbReference type="ARBA" id="ARBA00022692"/>
    </source>
</evidence>
<dbReference type="InterPro" id="IPR015919">
    <property type="entry name" value="Cadherin-like_sf"/>
</dbReference>
<feature type="region of interest" description="Disordered" evidence="13">
    <location>
        <begin position="989"/>
        <end position="1046"/>
    </location>
</feature>
<feature type="region of interest" description="Disordered" evidence="13">
    <location>
        <begin position="157"/>
        <end position="190"/>
    </location>
</feature>
<dbReference type="FunFam" id="2.60.40.60:FF:000008">
    <property type="entry name" value="Cadherin 24"/>
    <property type="match status" value="1"/>
</dbReference>
<dbReference type="FunFam" id="2.60.40.60:FF:000200">
    <property type="entry name" value="Cadherin 24, type 2b"/>
    <property type="match status" value="1"/>
</dbReference>
<dbReference type="InterPro" id="IPR020894">
    <property type="entry name" value="Cadherin_CS"/>
</dbReference>
<keyword evidence="2 12" id="KW-0812">Transmembrane</keyword>
<evidence type="ECO:0000256" key="8">
    <source>
        <dbReference type="ARBA" id="ARBA00057645"/>
    </source>
</evidence>
<evidence type="ECO:0000256" key="6">
    <source>
        <dbReference type="ARBA" id="ARBA00022989"/>
    </source>
</evidence>
<gene>
    <name evidence="15" type="ORF">COCON_G00137720</name>
</gene>
<keyword evidence="16" id="KW-1185">Reference proteome</keyword>
<dbReference type="FunFam" id="4.10.900.10:FF:000007">
    <property type="entry name" value="Cadherin 22"/>
    <property type="match status" value="1"/>
</dbReference>
<organism evidence="15 16">
    <name type="scientific">Conger conger</name>
    <name type="common">Conger eel</name>
    <name type="synonym">Muraena conger</name>
    <dbReference type="NCBI Taxonomy" id="82655"/>
    <lineage>
        <taxon>Eukaryota</taxon>
        <taxon>Metazoa</taxon>
        <taxon>Chordata</taxon>
        <taxon>Craniata</taxon>
        <taxon>Vertebrata</taxon>
        <taxon>Euteleostomi</taxon>
        <taxon>Actinopterygii</taxon>
        <taxon>Neopterygii</taxon>
        <taxon>Teleostei</taxon>
        <taxon>Anguilliformes</taxon>
        <taxon>Congridae</taxon>
        <taxon>Conger</taxon>
    </lineage>
</organism>
<comment type="subcellular location">
    <subcellularLocation>
        <location evidence="1 12">Cell membrane</location>
        <topology evidence="1 12">Single-pass type I membrane protein</topology>
    </subcellularLocation>
</comment>
<dbReference type="PANTHER" id="PTHR24027:SF272">
    <property type="entry name" value="CADHERIN-24"/>
    <property type="match status" value="1"/>
</dbReference>
<dbReference type="GO" id="GO:0007156">
    <property type="term" value="P:homophilic cell adhesion via plasma membrane adhesion molecules"/>
    <property type="evidence" value="ECO:0007669"/>
    <property type="project" value="InterPro"/>
</dbReference>
<protein>
    <recommendedName>
        <fullName evidence="9">Cadherin-22</fullName>
    </recommendedName>
    <alternativeName>
        <fullName evidence="10">Pituitary and brain cadherin</fullName>
    </alternativeName>
</protein>
<evidence type="ECO:0000256" key="1">
    <source>
        <dbReference type="ARBA" id="ARBA00004251"/>
    </source>
</evidence>
<dbReference type="FunFam" id="2.60.40.60:FF:000017">
    <property type="entry name" value="Cadherin 24"/>
    <property type="match status" value="1"/>
</dbReference>
<dbReference type="GO" id="GO:0044331">
    <property type="term" value="P:cell-cell adhesion mediated by cadherin"/>
    <property type="evidence" value="ECO:0007669"/>
    <property type="project" value="TreeGrafter"/>
</dbReference>
<dbReference type="GO" id="GO:0045296">
    <property type="term" value="F:cadherin binding"/>
    <property type="evidence" value="ECO:0007669"/>
    <property type="project" value="TreeGrafter"/>
</dbReference>
<feature type="domain" description="Cadherin" evidence="14">
    <location>
        <begin position="374"/>
        <end position="486"/>
    </location>
</feature>
<feature type="compositionally biased region" description="Polar residues" evidence="13">
    <location>
        <begin position="19"/>
        <end position="28"/>
    </location>
</feature>
<evidence type="ECO:0000256" key="5">
    <source>
        <dbReference type="ARBA" id="ARBA00022889"/>
    </source>
</evidence>
<evidence type="ECO:0000256" key="13">
    <source>
        <dbReference type="SAM" id="MobiDB-lite"/>
    </source>
</evidence>
<dbReference type="GO" id="GO:0016477">
    <property type="term" value="P:cell migration"/>
    <property type="evidence" value="ECO:0007669"/>
    <property type="project" value="TreeGrafter"/>
</dbReference>
<comment type="caution">
    <text evidence="15">The sequence shown here is derived from an EMBL/GenBank/DDBJ whole genome shotgun (WGS) entry which is preliminary data.</text>
</comment>
<proteinExistence type="predicted"/>
<comment type="function">
    <text evidence="8">Cadherins are calcium-dependent cell adhesion proteins. They preferentially interact with themselves in a homophilic manner in connecting cells; cadherins may thus contribute to the sorting of heterogeneous cell types. PB-cadherins may have a role in the morphological organization of pituitary gland and brain tissues.</text>
</comment>
<feature type="compositionally biased region" description="Polar residues" evidence="13">
    <location>
        <begin position="41"/>
        <end position="51"/>
    </location>
</feature>
<dbReference type="InterPro" id="IPR039808">
    <property type="entry name" value="Cadherin"/>
</dbReference>
<dbReference type="PRINTS" id="PR00205">
    <property type="entry name" value="CADHERIN"/>
</dbReference>
<feature type="region of interest" description="Disordered" evidence="13">
    <location>
        <begin position="19"/>
        <end position="100"/>
    </location>
</feature>
<keyword evidence="5 12" id="KW-0130">Cell adhesion</keyword>
<keyword evidence="7" id="KW-0472">Membrane</keyword>
<feature type="compositionally biased region" description="Basic and acidic residues" evidence="13">
    <location>
        <begin position="1275"/>
        <end position="1287"/>
    </location>
</feature>
<dbReference type="InterPro" id="IPR000233">
    <property type="entry name" value="Cadherin_Y-type_LIR"/>
</dbReference>
<evidence type="ECO:0000256" key="3">
    <source>
        <dbReference type="ARBA" id="ARBA00022737"/>
    </source>
</evidence>
<dbReference type="Pfam" id="PF00028">
    <property type="entry name" value="Cadherin"/>
    <property type="match status" value="4"/>
</dbReference>
<feature type="compositionally biased region" description="Basic and acidic residues" evidence="13">
    <location>
        <begin position="178"/>
        <end position="190"/>
    </location>
</feature>
<dbReference type="FunFam" id="2.60.40.60:FF:000373">
    <property type="entry name" value="Ventral neural cadherin"/>
    <property type="match status" value="1"/>
</dbReference>
<evidence type="ECO:0000256" key="10">
    <source>
        <dbReference type="ARBA" id="ARBA00077373"/>
    </source>
</evidence>
<feature type="region of interest" description="Disordered" evidence="13">
    <location>
        <begin position="913"/>
        <end position="973"/>
    </location>
</feature>
<evidence type="ECO:0000259" key="14">
    <source>
        <dbReference type="PROSITE" id="PS50268"/>
    </source>
</evidence>